<evidence type="ECO:0000256" key="10">
    <source>
        <dbReference type="SAM" id="MobiDB-lite"/>
    </source>
</evidence>
<feature type="domain" description="Cadherin" evidence="13">
    <location>
        <begin position="736"/>
        <end position="822"/>
    </location>
</feature>
<comment type="caution">
    <text evidence="14">The sequence shown here is derived from an EMBL/GenBank/DDBJ whole genome shotgun (WGS) entry which is preliminary data.</text>
</comment>
<sequence>MAFVVRHLTLAGALCLLSVVGIAQGGFPTIFLQEIQPIDGVVITNPGTGGGNGLISVVENIPEVENAPIILAQVLVDGPEELTITSINPPSTDFRVELVGSEWHLIQDGPLDYEEYPSYLIGLRHGATQRGVIIEVGDVNDNDPLITNNPDGELNNPYNEHEPPPLTPITKVEASDRDKIDENRLTFEFVHRIGGGNEPIFRMDPTSGELFIIKSLDYRSASMHRLELFVFDSGRRNDSVQITIQVEDLPDEQPEFTQLPTSFTVDENTPLNQDVALVTARDGDLGKNWPIEYILTETHADPNTPKLFAINSDGQILVANTIDAEMLLHYETTLMFDVVVTAREIPPEEEEGFIPLERSATITITIKDLNDNPPEVCIVPNPDATTACSGSQSYTVDIPETHTGELELNLPFIVRDLDSTFSFSQYDIALGPNTDPRIRAGFRSQPVSGSSITECSIAVQSSEQLDYETGAFWWHLVDDAPVPRQHTFDVIFTGRQNPAHIATATINLRVTDVNDNDPIFTNLEVGGEYVFHVCEETPDGTALNVLTAPGSDPTSLICKNWGSTSTPLRVVAEDADITPAFKGWFESLHLIAVAAEEIRYSWYSRMPPVAVNPTLGTMAINLAGGVRNFDREMYERESFTIEATDTESARTSRVTATFVILDHNDLNFELRLPQFQIFVEEGLQPTPGAPIANLSDIIASSRDLEPNLDISIKWEDTKLFRSYSSDRYEQIFFQDEDPSETIKKWFAIGPIIKDDPTNVKARLVYGQEKIDRELTDMGVDRVELVIAVTDMNTTEAEWIPGNEVTSTLNIRIVDINDQLPEFEDINDAREILTQIEETEPFPDEGDTSTDAQREIYAFRVHDRDLNSKFSFSIEPVGCVQDCDEYLGLVTLLPPLPTSPQKATLHRTQGVLIDREETKFYQGRTTDELKYRVTVCDDEQCTNSASVTIIITVNDINDNFPIWTVTHPRVNVPELAQAGHLVATYTATDADKEDKFGKITYILDETVDNTKFAINPTSGALTVVGPFEWWEQPEYTVTITATDNYRPGFPPSNPNTTTTIVTIQDANTNAPEFLTADDPLSEPYETWPEVDKPLNETITIRDRDDPSLVNGQFSVRITGITKDDKPMPEESFPFRVGTLEVGTGRGEKILPIIATRNLTGEWGVYVVSFEAEDEADPPRITPRDYTIKILDENLNTPEFIFPLPTNTTSIIINLNLDPGPVNDWDGNPVNRCYAEDKDDPLSNNSRVWYMTVENEEDEDDGFQYFTVSEIGQIILREPLDDTKSRHNLYIRAQDRGVIPRWSESRMTFFLRPEQNRPPYFNDTTPVEITLIENAIGAEHEIVSAFDPDSTDIPGIDLGTIYYFIVGGSKEYFHLDIRTEDGKNVTYIVTTQPLDREFIKEHRVVLYCSNNPTPPTAEIDPGQIPDSNAYLLIIIEVGNLFDTHPQFPQASEGGIISGGFSAKNYQEESIAGISVIDLDDFDFVTFTLSETFVASDESLSNVGMPPFVLTNNTNTSVSLQLTFTPQPTMKGHFTFTITATDLGLLSSTVECKLYMIKESNVVTFTFLNRREEVQDKSARLAEALSAAFRYRCNVDRVDERVDAYNTSVAYTHFIDLTTNEPITGSFIEQLQFNPEAYTRLLAELANVGITLAPDGIGQPQTSSDDGNQLTIYILIGGVGLLGVVLIVLSTSCYFNNRSLTRRVRALTATTFGSQTSGLNRSGAVLDLPNTNEFAIQGSNPMWTTNPGDNEKRIPAFDAESIGSGGSVLIGVEDDQDFKDYKETGNPYEDEDDDLYGDTPHDNQNSRYNPQSYGSSGHEDLDNDDIHHDESESDAPRNYSDNENDDYQDLEMPPPMGFGDTSTRRNPLMDFDEN</sequence>
<comment type="subcellular location">
    <subcellularLocation>
        <location evidence="1">Membrane</location>
    </subcellularLocation>
</comment>
<gene>
    <name evidence="14" type="ORF">Fcan01_18682</name>
</gene>
<dbReference type="SUPFAM" id="SSF49313">
    <property type="entry name" value="Cadherin-like"/>
    <property type="match status" value="6"/>
</dbReference>
<organism evidence="14 15">
    <name type="scientific">Folsomia candida</name>
    <name type="common">Springtail</name>
    <dbReference type="NCBI Taxonomy" id="158441"/>
    <lineage>
        <taxon>Eukaryota</taxon>
        <taxon>Metazoa</taxon>
        <taxon>Ecdysozoa</taxon>
        <taxon>Arthropoda</taxon>
        <taxon>Hexapoda</taxon>
        <taxon>Collembola</taxon>
        <taxon>Entomobryomorpha</taxon>
        <taxon>Isotomoidea</taxon>
        <taxon>Isotomidae</taxon>
        <taxon>Proisotominae</taxon>
        <taxon>Folsomia</taxon>
    </lineage>
</organism>
<evidence type="ECO:0000256" key="2">
    <source>
        <dbReference type="ARBA" id="ARBA00022692"/>
    </source>
</evidence>
<dbReference type="PROSITE" id="PS00232">
    <property type="entry name" value="CADHERIN_1"/>
    <property type="match status" value="3"/>
</dbReference>
<dbReference type="OrthoDB" id="6379298at2759"/>
<keyword evidence="15" id="KW-1185">Reference proteome</keyword>
<evidence type="ECO:0000256" key="7">
    <source>
        <dbReference type="ARBA" id="ARBA00023136"/>
    </source>
</evidence>
<feature type="domain" description="Cadherin" evidence="13">
    <location>
        <begin position="167"/>
        <end position="256"/>
    </location>
</feature>
<evidence type="ECO:0000256" key="12">
    <source>
        <dbReference type="SAM" id="SignalP"/>
    </source>
</evidence>
<evidence type="ECO:0000256" key="9">
    <source>
        <dbReference type="PROSITE-ProRule" id="PRU00043"/>
    </source>
</evidence>
<feature type="domain" description="Cadherin" evidence="13">
    <location>
        <begin position="257"/>
        <end position="376"/>
    </location>
</feature>
<feature type="domain" description="Cadherin" evidence="13">
    <location>
        <begin position="390"/>
        <end position="520"/>
    </location>
</feature>
<evidence type="ECO:0000259" key="13">
    <source>
        <dbReference type="PROSITE" id="PS50268"/>
    </source>
</evidence>
<keyword evidence="6 11" id="KW-1133">Transmembrane helix</keyword>
<proteinExistence type="predicted"/>
<evidence type="ECO:0000313" key="15">
    <source>
        <dbReference type="Proteomes" id="UP000198287"/>
    </source>
</evidence>
<evidence type="ECO:0000256" key="1">
    <source>
        <dbReference type="ARBA" id="ARBA00004370"/>
    </source>
</evidence>
<feature type="domain" description="Cadherin" evidence="13">
    <location>
        <begin position="1225"/>
        <end position="1319"/>
    </location>
</feature>
<evidence type="ECO:0000256" key="11">
    <source>
        <dbReference type="SAM" id="Phobius"/>
    </source>
</evidence>
<keyword evidence="5" id="KW-0130">Cell adhesion</keyword>
<feature type="domain" description="Cadherin" evidence="13">
    <location>
        <begin position="912"/>
        <end position="962"/>
    </location>
</feature>
<dbReference type="CDD" id="cd11304">
    <property type="entry name" value="Cadherin_repeat"/>
    <property type="match status" value="6"/>
</dbReference>
<dbReference type="OMA" id="YHADGFE"/>
<accession>A0A226DQM4</accession>
<dbReference type="PROSITE" id="PS50268">
    <property type="entry name" value="CADHERIN_2"/>
    <property type="match status" value="10"/>
</dbReference>
<dbReference type="InterPro" id="IPR015919">
    <property type="entry name" value="Cadherin-like_sf"/>
</dbReference>
<dbReference type="PANTHER" id="PTHR24026:SF136">
    <property type="entry name" value="PROTOCADHERIN-23"/>
    <property type="match status" value="1"/>
</dbReference>
<feature type="signal peptide" evidence="12">
    <location>
        <begin position="1"/>
        <end position="25"/>
    </location>
</feature>
<protein>
    <submittedName>
        <fullName evidence="14">Cadherin-23</fullName>
    </submittedName>
</protein>
<feature type="region of interest" description="Disordered" evidence="10">
    <location>
        <begin position="1762"/>
        <end position="1871"/>
    </location>
</feature>
<dbReference type="Pfam" id="PF00028">
    <property type="entry name" value="Cadherin"/>
    <property type="match status" value="3"/>
</dbReference>
<feature type="domain" description="Cadherin" evidence="13">
    <location>
        <begin position="525"/>
        <end position="675"/>
    </location>
</feature>
<dbReference type="STRING" id="158441.A0A226DQM4"/>
<evidence type="ECO:0000256" key="5">
    <source>
        <dbReference type="ARBA" id="ARBA00022889"/>
    </source>
</evidence>
<dbReference type="Proteomes" id="UP000198287">
    <property type="component" value="Unassembled WGS sequence"/>
</dbReference>
<evidence type="ECO:0000313" key="14">
    <source>
        <dbReference type="EMBL" id="OXA46506.1"/>
    </source>
</evidence>
<dbReference type="EMBL" id="LNIX01000015">
    <property type="protein sequence ID" value="OXA46506.1"/>
    <property type="molecule type" value="Genomic_DNA"/>
</dbReference>
<feature type="compositionally biased region" description="Polar residues" evidence="10">
    <location>
        <begin position="1799"/>
        <end position="1812"/>
    </location>
</feature>
<dbReference type="GO" id="GO:0007156">
    <property type="term" value="P:homophilic cell adhesion via plasma membrane adhesion molecules"/>
    <property type="evidence" value="ECO:0007669"/>
    <property type="project" value="InterPro"/>
</dbReference>
<dbReference type="InterPro" id="IPR020894">
    <property type="entry name" value="Cadherin_CS"/>
</dbReference>
<dbReference type="GO" id="GO:0005509">
    <property type="term" value="F:calcium ion binding"/>
    <property type="evidence" value="ECO:0007669"/>
    <property type="project" value="UniProtKB-UniRule"/>
</dbReference>
<name>A0A226DQM4_FOLCA</name>
<dbReference type="PANTHER" id="PTHR24026">
    <property type="entry name" value="FAT ATYPICAL CADHERIN-RELATED"/>
    <property type="match status" value="1"/>
</dbReference>
<evidence type="ECO:0000256" key="3">
    <source>
        <dbReference type="ARBA" id="ARBA00022737"/>
    </source>
</evidence>
<keyword evidence="3" id="KW-0677">Repeat</keyword>
<dbReference type="Gene3D" id="2.60.40.60">
    <property type="entry name" value="Cadherins"/>
    <property type="match status" value="9"/>
</dbReference>
<evidence type="ECO:0000256" key="8">
    <source>
        <dbReference type="ARBA" id="ARBA00023180"/>
    </source>
</evidence>
<evidence type="ECO:0000256" key="6">
    <source>
        <dbReference type="ARBA" id="ARBA00022989"/>
    </source>
</evidence>
<feature type="chain" id="PRO_5012827398" evidence="12">
    <location>
        <begin position="26"/>
        <end position="1871"/>
    </location>
</feature>
<dbReference type="GO" id="GO:0005886">
    <property type="term" value="C:plasma membrane"/>
    <property type="evidence" value="ECO:0007669"/>
    <property type="project" value="InterPro"/>
</dbReference>
<dbReference type="SMART" id="SM00112">
    <property type="entry name" value="CA"/>
    <property type="match status" value="12"/>
</dbReference>
<reference evidence="14 15" key="1">
    <citation type="submission" date="2015-12" db="EMBL/GenBank/DDBJ databases">
        <title>The genome of Folsomia candida.</title>
        <authorList>
            <person name="Faddeeva A."/>
            <person name="Derks M.F."/>
            <person name="Anvar Y."/>
            <person name="Smit S."/>
            <person name="Van Straalen N."/>
            <person name="Roelofs D."/>
        </authorList>
    </citation>
    <scope>NUCLEOTIDE SEQUENCE [LARGE SCALE GENOMIC DNA]</scope>
    <source>
        <strain evidence="14 15">VU population</strain>
        <tissue evidence="14">Whole body</tissue>
    </source>
</reference>
<dbReference type="PRINTS" id="PR00205">
    <property type="entry name" value="CADHERIN"/>
</dbReference>
<evidence type="ECO:0000256" key="4">
    <source>
        <dbReference type="ARBA" id="ARBA00022837"/>
    </source>
</evidence>
<feature type="domain" description="Cadherin" evidence="13">
    <location>
        <begin position="963"/>
        <end position="1072"/>
    </location>
</feature>
<feature type="domain" description="Cadherin" evidence="13">
    <location>
        <begin position="1321"/>
        <end position="1445"/>
    </location>
</feature>
<keyword evidence="7 11" id="KW-0472">Membrane</keyword>
<feature type="region of interest" description="Disordered" evidence="10">
    <location>
        <begin position="143"/>
        <end position="168"/>
    </location>
</feature>
<keyword evidence="12" id="KW-0732">Signal</keyword>
<feature type="transmembrane region" description="Helical" evidence="11">
    <location>
        <begin position="1667"/>
        <end position="1692"/>
    </location>
</feature>
<keyword evidence="2 11" id="KW-0812">Transmembrane</keyword>
<keyword evidence="8" id="KW-0325">Glycoprotein</keyword>
<feature type="compositionally biased region" description="Basic and acidic residues" evidence="10">
    <location>
        <begin position="1814"/>
        <end position="1827"/>
    </location>
</feature>
<dbReference type="InterPro" id="IPR002126">
    <property type="entry name" value="Cadherin-like_dom"/>
</dbReference>
<feature type="domain" description="Cadherin" evidence="13">
    <location>
        <begin position="1096"/>
        <end position="1198"/>
    </location>
</feature>
<keyword evidence="4 9" id="KW-0106">Calcium</keyword>